<evidence type="ECO:0000259" key="4">
    <source>
        <dbReference type="Pfam" id="PF00248"/>
    </source>
</evidence>
<gene>
    <name evidence="5" type="ORF">NKR23_g11248</name>
</gene>
<keyword evidence="1" id="KW-0521">NADP</keyword>
<dbReference type="EMBL" id="JANBVO010000057">
    <property type="protein sequence ID" value="KAJ9132434.1"/>
    <property type="molecule type" value="Genomic_DNA"/>
</dbReference>
<evidence type="ECO:0000256" key="1">
    <source>
        <dbReference type="ARBA" id="ARBA00022857"/>
    </source>
</evidence>
<evidence type="ECO:0000256" key="3">
    <source>
        <dbReference type="ARBA" id="ARBA00038157"/>
    </source>
</evidence>
<comment type="caution">
    <text evidence="5">The sequence shown here is derived from an EMBL/GenBank/DDBJ whole genome shotgun (WGS) entry which is preliminary data.</text>
</comment>
<proteinExistence type="inferred from homology"/>
<accession>A0AA38RJZ0</accession>
<dbReference type="InterPro" id="IPR050523">
    <property type="entry name" value="AKR_Detox_Biosynth"/>
</dbReference>
<dbReference type="InterPro" id="IPR023210">
    <property type="entry name" value="NADP_OxRdtase_dom"/>
</dbReference>
<dbReference type="InterPro" id="IPR036812">
    <property type="entry name" value="NAD(P)_OxRdtase_dom_sf"/>
</dbReference>
<evidence type="ECO:0000313" key="5">
    <source>
        <dbReference type="EMBL" id="KAJ9132434.1"/>
    </source>
</evidence>
<dbReference type="PANTHER" id="PTHR43364:SF7">
    <property type="entry name" value="NADP-DEPENDENT OXIDOREDUCTASE DOMAIN-CONTAINING PROTEIN-RELATED"/>
    <property type="match status" value="1"/>
</dbReference>
<dbReference type="SUPFAM" id="SSF51430">
    <property type="entry name" value="NAD(P)-linked oxidoreductase"/>
    <property type="match status" value="1"/>
</dbReference>
<keyword evidence="6" id="KW-1185">Reference proteome</keyword>
<comment type="similarity">
    <text evidence="3">Belongs to the aldo/keto reductase family. Aldo/keto reductase 2 subfamily.</text>
</comment>
<protein>
    <recommendedName>
        <fullName evidence="4">NADP-dependent oxidoreductase domain-containing protein</fullName>
    </recommendedName>
</protein>
<dbReference type="AlphaFoldDB" id="A0AA38RJZ0"/>
<feature type="domain" description="NADP-dependent oxidoreductase" evidence="4">
    <location>
        <begin position="14"/>
        <end position="169"/>
    </location>
</feature>
<dbReference type="PANTHER" id="PTHR43364">
    <property type="entry name" value="NADH-SPECIFIC METHYLGLYOXAL REDUCTASE-RELATED"/>
    <property type="match status" value="1"/>
</dbReference>
<dbReference type="Pfam" id="PF00248">
    <property type="entry name" value="Aldo_ket_red"/>
    <property type="match status" value="1"/>
</dbReference>
<sequence>MPTLVRHRQLAPDASVQQWVGEWMKSRGNRNETVLATKYSTNYRGAHKDEIQSNFGGNGSKSMKISLKDSLKNLQTTYIDLFYLHQWDYTVSIPELTHSLNGLVVAGKYARCMGLRPFVVYQGMWNAAMRDFERDIIPMCQVEGVGLAPYGILNQGRFQTAKGFEKREKNNPG</sequence>
<name>A0AA38RJZ0_9PEZI</name>
<evidence type="ECO:0000256" key="2">
    <source>
        <dbReference type="ARBA" id="ARBA00023002"/>
    </source>
</evidence>
<dbReference type="GO" id="GO:0016491">
    <property type="term" value="F:oxidoreductase activity"/>
    <property type="evidence" value="ECO:0007669"/>
    <property type="project" value="UniProtKB-KW"/>
</dbReference>
<dbReference type="Gene3D" id="3.20.20.100">
    <property type="entry name" value="NADP-dependent oxidoreductase domain"/>
    <property type="match status" value="1"/>
</dbReference>
<evidence type="ECO:0000313" key="6">
    <source>
        <dbReference type="Proteomes" id="UP001174694"/>
    </source>
</evidence>
<dbReference type="Proteomes" id="UP001174694">
    <property type="component" value="Unassembled WGS sequence"/>
</dbReference>
<keyword evidence="2" id="KW-0560">Oxidoreductase</keyword>
<reference evidence="5" key="1">
    <citation type="submission" date="2022-07" db="EMBL/GenBank/DDBJ databases">
        <title>Fungi with potential for degradation of polypropylene.</title>
        <authorList>
            <person name="Gostincar C."/>
        </authorList>
    </citation>
    <scope>NUCLEOTIDE SEQUENCE</scope>
    <source>
        <strain evidence="5">EXF-13308</strain>
    </source>
</reference>
<organism evidence="5 6">
    <name type="scientific">Pleurostoma richardsiae</name>
    <dbReference type="NCBI Taxonomy" id="41990"/>
    <lineage>
        <taxon>Eukaryota</taxon>
        <taxon>Fungi</taxon>
        <taxon>Dikarya</taxon>
        <taxon>Ascomycota</taxon>
        <taxon>Pezizomycotina</taxon>
        <taxon>Sordariomycetes</taxon>
        <taxon>Sordariomycetidae</taxon>
        <taxon>Calosphaeriales</taxon>
        <taxon>Pleurostomataceae</taxon>
        <taxon>Pleurostoma</taxon>
    </lineage>
</organism>